<dbReference type="KEGG" id="rgr:FZ934_24570"/>
<dbReference type="Proteomes" id="UP000326881">
    <property type="component" value="Plasmid unnamed"/>
</dbReference>
<keyword evidence="1" id="KW-0614">Plasmid</keyword>
<sequence length="70" mass="8239">MSKTPSLELAEEYIRLGGRRRSKIDDNIVSSRLWEKETPEAEAFWHQHIESLDEKHRQQVEVHLPSISDV</sequence>
<proteinExistence type="predicted"/>
<organism evidence="1 2">
    <name type="scientific">Rhizobium grahamii</name>
    <dbReference type="NCBI Taxonomy" id="1120045"/>
    <lineage>
        <taxon>Bacteria</taxon>
        <taxon>Pseudomonadati</taxon>
        <taxon>Pseudomonadota</taxon>
        <taxon>Alphaproteobacteria</taxon>
        <taxon>Hyphomicrobiales</taxon>
        <taxon>Rhizobiaceae</taxon>
        <taxon>Rhizobium/Agrobacterium group</taxon>
        <taxon>Rhizobium</taxon>
    </lineage>
</organism>
<dbReference type="RefSeq" id="WP_153273396.1">
    <property type="nucleotide sequence ID" value="NZ_CP043499.1"/>
</dbReference>
<gene>
    <name evidence="1" type="ORF">FZ934_24570</name>
</gene>
<accession>A0A5Q0CDI5</accession>
<reference evidence="1 2" key="1">
    <citation type="submission" date="2019-08" db="EMBL/GenBank/DDBJ databases">
        <title>Prosopis cineraria nodule microbiome.</title>
        <authorList>
            <person name="Ali R."/>
            <person name="Chaluvadi S.R."/>
            <person name="Wang X."/>
        </authorList>
    </citation>
    <scope>NUCLEOTIDE SEQUENCE [LARGE SCALE GENOMIC DNA]</scope>
    <source>
        <strain evidence="1 2">BG7</strain>
        <plasmid evidence="1 2">unnamed</plasmid>
    </source>
</reference>
<dbReference type="EMBL" id="CP043499">
    <property type="protein sequence ID" value="QFY63432.1"/>
    <property type="molecule type" value="Genomic_DNA"/>
</dbReference>
<protein>
    <submittedName>
        <fullName evidence="1">Uncharacterized protein</fullName>
    </submittedName>
</protein>
<geneLocation type="plasmid" evidence="1 2">
    <name>unnamed</name>
</geneLocation>
<dbReference type="OrthoDB" id="8387422at2"/>
<evidence type="ECO:0000313" key="1">
    <source>
        <dbReference type="EMBL" id="QFY63432.1"/>
    </source>
</evidence>
<name>A0A5Q0CDI5_9HYPH</name>
<dbReference type="AlphaFoldDB" id="A0A5Q0CDI5"/>
<keyword evidence="2" id="KW-1185">Reference proteome</keyword>
<evidence type="ECO:0000313" key="2">
    <source>
        <dbReference type="Proteomes" id="UP000326881"/>
    </source>
</evidence>